<evidence type="ECO:0000256" key="2">
    <source>
        <dbReference type="SAM" id="Phobius"/>
    </source>
</evidence>
<name>A0A7Z7KHM5_MICLC</name>
<feature type="transmembrane region" description="Helical" evidence="2">
    <location>
        <begin position="21"/>
        <end position="44"/>
    </location>
</feature>
<gene>
    <name evidence="3" type="ORF">NCTC2665_01045</name>
</gene>
<feature type="region of interest" description="Disordered" evidence="1">
    <location>
        <begin position="50"/>
        <end position="86"/>
    </location>
</feature>
<organism evidence="3 4">
    <name type="scientific">Micrococcus luteus (strain ATCC 4698 / DSM 20030 / JCM 1464 / CCM 169 / CCUG 5858 / IAM 1056 / NBRC 3333 / NCIMB 9278 / NCTC 2665 / VKM Ac-2230)</name>
    <name type="common">Micrococcus lysodeikticus</name>
    <dbReference type="NCBI Taxonomy" id="465515"/>
    <lineage>
        <taxon>Bacteria</taxon>
        <taxon>Bacillati</taxon>
        <taxon>Actinomycetota</taxon>
        <taxon>Actinomycetes</taxon>
        <taxon>Micrococcales</taxon>
        <taxon>Micrococcaceae</taxon>
        <taxon>Micrococcus</taxon>
    </lineage>
</organism>
<evidence type="ECO:0000256" key="1">
    <source>
        <dbReference type="SAM" id="MobiDB-lite"/>
    </source>
</evidence>
<evidence type="ECO:0000313" key="4">
    <source>
        <dbReference type="Proteomes" id="UP000248985"/>
    </source>
</evidence>
<sequence length="239" mass="25430">MVVRLRGMKTLDLSAPRSRHRLIAVLAALVAVLVLAGVGVYGLLTGPPTTNEDASGSGPAVTAPSDPAPGDPAPTATPRLPTVRTSADPETFARNVATALFAWDTASGFMPLDYTSVILAIGDPSGAEQAGLASDITTYLPNRDAWIELRHYATAQHLTIDDAYVPDAWDAALEQAQPGQLAEGTIAYTIEGTRHRTGLWNDESVTSEHPVTFTVFLVCGPTYDTCHLLRLSQLDNPLR</sequence>
<proteinExistence type="predicted"/>
<dbReference type="EMBL" id="LS483396">
    <property type="protein sequence ID" value="SQG48269.1"/>
    <property type="molecule type" value="Genomic_DNA"/>
</dbReference>
<evidence type="ECO:0000313" key="3">
    <source>
        <dbReference type="EMBL" id="SQG48269.1"/>
    </source>
</evidence>
<keyword evidence="2" id="KW-0472">Membrane</keyword>
<protein>
    <submittedName>
        <fullName evidence="3">Uncharacterized protein</fullName>
    </submittedName>
</protein>
<keyword evidence="2" id="KW-1133">Transmembrane helix</keyword>
<accession>A0A7Z7KHM5</accession>
<dbReference type="AlphaFoldDB" id="A0A7Z7KHM5"/>
<dbReference type="Proteomes" id="UP000248985">
    <property type="component" value="Chromosome 1"/>
</dbReference>
<reference evidence="3 4" key="1">
    <citation type="submission" date="2018-06" db="EMBL/GenBank/DDBJ databases">
        <authorList>
            <consortium name="Pathogen Informatics"/>
            <person name="Doyle S."/>
        </authorList>
    </citation>
    <scope>NUCLEOTIDE SEQUENCE [LARGE SCALE GENOMIC DNA]</scope>
    <source>
        <strain evidence="3 4">NCTC2665</strain>
    </source>
</reference>
<keyword evidence="2" id="KW-0812">Transmembrane</keyword>